<dbReference type="SUPFAM" id="SSF53067">
    <property type="entry name" value="Actin-like ATPase domain"/>
    <property type="match status" value="1"/>
</dbReference>
<comment type="caution">
    <text evidence="5">The sequence shown here is derived from an EMBL/GenBank/DDBJ whole genome shotgun (WGS) entry which is preliminary data.</text>
</comment>
<dbReference type="EMBL" id="JACIGM010000002">
    <property type="protein sequence ID" value="MBB4273309.1"/>
    <property type="molecule type" value="Genomic_DNA"/>
</dbReference>
<dbReference type="GO" id="GO:0016301">
    <property type="term" value="F:kinase activity"/>
    <property type="evidence" value="ECO:0007669"/>
    <property type="project" value="UniProtKB-KW"/>
</dbReference>
<evidence type="ECO:0000256" key="1">
    <source>
        <dbReference type="ARBA" id="ARBA00009156"/>
    </source>
</evidence>
<reference evidence="5 6" key="1">
    <citation type="submission" date="2020-08" db="EMBL/GenBank/DDBJ databases">
        <title>Genomic Encyclopedia of Type Strains, Phase IV (KMG-V): Genome sequencing to study the core and pangenomes of soil and plant-associated prokaryotes.</title>
        <authorList>
            <person name="Whitman W."/>
        </authorList>
    </citation>
    <scope>NUCLEOTIDE SEQUENCE [LARGE SCALE GENOMIC DNA]</scope>
    <source>
        <strain evidence="5 6">SEMIA 402</strain>
    </source>
</reference>
<dbReference type="Proteomes" id="UP000533641">
    <property type="component" value="Unassembled WGS sequence"/>
</dbReference>
<dbReference type="Pfam" id="PF00370">
    <property type="entry name" value="FGGY_N"/>
    <property type="match status" value="1"/>
</dbReference>
<dbReference type="InterPro" id="IPR050406">
    <property type="entry name" value="FGGY_Carb_Kinase"/>
</dbReference>
<feature type="domain" description="Carbohydrate kinase FGGY N-terminal" evidence="4">
    <location>
        <begin position="4"/>
        <end position="110"/>
    </location>
</feature>
<dbReference type="InterPro" id="IPR043129">
    <property type="entry name" value="ATPase_NBD"/>
</dbReference>
<evidence type="ECO:0000259" key="4">
    <source>
        <dbReference type="Pfam" id="PF00370"/>
    </source>
</evidence>
<evidence type="ECO:0000256" key="3">
    <source>
        <dbReference type="ARBA" id="ARBA00022777"/>
    </source>
</evidence>
<evidence type="ECO:0000313" key="5">
    <source>
        <dbReference type="EMBL" id="MBB4273309.1"/>
    </source>
</evidence>
<gene>
    <name evidence="5" type="ORF">GGE12_001063</name>
</gene>
<evidence type="ECO:0000313" key="6">
    <source>
        <dbReference type="Proteomes" id="UP000533641"/>
    </source>
</evidence>
<dbReference type="PANTHER" id="PTHR43095">
    <property type="entry name" value="SUGAR KINASE"/>
    <property type="match status" value="1"/>
</dbReference>
<keyword evidence="2" id="KW-0808">Transferase</keyword>
<accession>A0A7W6RJ04</accession>
<protein>
    <submittedName>
        <fullName evidence="5">Sugar (Pentulose or hexulose) kinase</fullName>
    </submittedName>
</protein>
<evidence type="ECO:0000256" key="2">
    <source>
        <dbReference type="ARBA" id="ARBA00022679"/>
    </source>
</evidence>
<dbReference type="AlphaFoldDB" id="A0A7W6RJ04"/>
<organism evidence="5 6">
    <name type="scientific">Rhizobium mongolense</name>
    <dbReference type="NCBI Taxonomy" id="57676"/>
    <lineage>
        <taxon>Bacteria</taxon>
        <taxon>Pseudomonadati</taxon>
        <taxon>Pseudomonadota</taxon>
        <taxon>Alphaproteobacteria</taxon>
        <taxon>Hyphomicrobiales</taxon>
        <taxon>Rhizobiaceae</taxon>
        <taxon>Rhizobium/Agrobacterium group</taxon>
        <taxon>Rhizobium</taxon>
    </lineage>
</organism>
<name>A0A7W6RJ04_9HYPH</name>
<proteinExistence type="inferred from homology"/>
<dbReference type="InterPro" id="IPR018484">
    <property type="entry name" value="FGGY_N"/>
</dbReference>
<dbReference type="PANTHER" id="PTHR43095:SF3">
    <property type="entry name" value="L-XYLULOSE_3-KETO-L-GULONATE KINASE"/>
    <property type="match status" value="1"/>
</dbReference>
<dbReference type="GO" id="GO:0005975">
    <property type="term" value="P:carbohydrate metabolic process"/>
    <property type="evidence" value="ECO:0007669"/>
    <property type="project" value="InterPro"/>
</dbReference>
<comment type="similarity">
    <text evidence="1">Belongs to the FGGY kinase family.</text>
</comment>
<dbReference type="Gene3D" id="3.30.420.40">
    <property type="match status" value="1"/>
</dbReference>
<sequence length="155" mass="16665">MPSLLGIDSGLTVTKAVIFDIDGTPLAVARRRVTQFIPKARHIERDMDELWSATADAIREAITLSNRPASDIQGIAATAHGDGIYLLDHERRPLGRAILSLDSRAGAVIDGGWKALSPTKPSSSRVRSRMSPHHRHCLPGSATWNPSGSNALVIS</sequence>
<keyword evidence="3 5" id="KW-0418">Kinase</keyword>